<comment type="subcellular location">
    <subcellularLocation>
        <location evidence="1 5">Nucleus</location>
    </subcellularLocation>
</comment>
<dbReference type="EMBL" id="JAPCWZ010000006">
    <property type="protein sequence ID" value="KAK8859303.1"/>
    <property type="molecule type" value="Genomic_DNA"/>
</dbReference>
<comment type="similarity">
    <text evidence="2 5">Belongs to the ORC2 family.</text>
</comment>
<dbReference type="Proteomes" id="UP001390339">
    <property type="component" value="Unassembled WGS sequence"/>
</dbReference>
<keyword evidence="4 5" id="KW-0539">Nucleus</keyword>
<evidence type="ECO:0000313" key="10">
    <source>
        <dbReference type="Proteomes" id="UP001390339"/>
    </source>
</evidence>
<gene>
    <name evidence="9" type="ORF">PGQ11_010037</name>
</gene>
<dbReference type="InterPro" id="IPR056772">
    <property type="entry name" value="RecA-like_ORC2"/>
</dbReference>
<feature type="domain" description="Origin recognition complex subunit 2 RecA-like" evidence="7">
    <location>
        <begin position="298"/>
        <end position="465"/>
    </location>
</feature>
<dbReference type="PANTHER" id="PTHR14052:SF0">
    <property type="entry name" value="ORIGIN RECOGNITION COMPLEX SUBUNIT 2"/>
    <property type="match status" value="1"/>
</dbReference>
<proteinExistence type="inferred from homology"/>
<dbReference type="InterPro" id="IPR000637">
    <property type="entry name" value="HMGI/Y_DNA-bd_CS"/>
</dbReference>
<feature type="compositionally biased region" description="Polar residues" evidence="6">
    <location>
        <begin position="135"/>
        <end position="148"/>
    </location>
</feature>
<comment type="subunit">
    <text evidence="5">Component of the origin recognition complex (ORC).</text>
</comment>
<keyword evidence="3 5" id="KW-0235">DNA replication</keyword>
<evidence type="ECO:0000313" key="9">
    <source>
        <dbReference type="EMBL" id="KAK8859303.1"/>
    </source>
</evidence>
<feature type="compositionally biased region" description="Acidic residues" evidence="6">
    <location>
        <begin position="193"/>
        <end position="203"/>
    </location>
</feature>
<evidence type="ECO:0000256" key="6">
    <source>
        <dbReference type="SAM" id="MobiDB-lite"/>
    </source>
</evidence>
<feature type="compositionally biased region" description="Acidic residues" evidence="6">
    <location>
        <begin position="176"/>
        <end position="186"/>
    </location>
</feature>
<reference evidence="9 10" key="1">
    <citation type="journal article" date="2024" name="IMA Fungus">
        <title>Apiospora arundinis, a panoply of carbohydrate-active enzymes and secondary metabolites.</title>
        <authorList>
            <person name="Sorensen T."/>
            <person name="Petersen C."/>
            <person name="Muurmann A.T."/>
            <person name="Christiansen J.V."/>
            <person name="Brundto M.L."/>
            <person name="Overgaard C.K."/>
            <person name="Boysen A.T."/>
            <person name="Wollenberg R.D."/>
            <person name="Larsen T.O."/>
            <person name="Sorensen J.L."/>
            <person name="Nielsen K.L."/>
            <person name="Sondergaard T.E."/>
        </authorList>
    </citation>
    <scope>NUCLEOTIDE SEQUENCE [LARGE SCALE GENOMIC DNA]</scope>
    <source>
        <strain evidence="9 10">AAU 773</strain>
    </source>
</reference>
<evidence type="ECO:0000256" key="3">
    <source>
        <dbReference type="ARBA" id="ARBA00022705"/>
    </source>
</evidence>
<keyword evidence="10" id="KW-1185">Reference proteome</keyword>
<evidence type="ECO:0000256" key="1">
    <source>
        <dbReference type="ARBA" id="ARBA00004123"/>
    </source>
</evidence>
<name>A0ABR2I9A4_9PEZI</name>
<sequence>MAPRRKAASPEPAKAAPVRQSTRKRTLAEKVADNLHDSDDQLAAQPSPAKRPRGRPTAASKQLQTEEDAAQQKRKSVYDVPSDDDADGTGAEGGSNKDKKAETLLGDEVEVATTPKRKVKTQTSPVKGSAAKNIVTPSRASRFTNGGETPQWRRNDRSARKKSARALIERVVGGDASDEDEAEELAQEIYDSSQDEEEEEEREEGVGQQVDESEGGATTPSKKPRGRPKKEVPGKKGRARKKSPTPPRDLPPHELYFAQNKPGASKTSSNTLASLELLTHEEYFSILHQSKEQHAGDIEYLQSWHTESFAQWSFELSEGFSICLYGYGSKRPLLHKFAKFLYDETPDHESSKIVVINGYVRSTSIREMLGTVASAVEPSHKLPAGNPSVMLDSLKALLSSHDVSITLMINSIDAIPLRRAGTQTILAQLASHPQIQLICSADTPDFSLLWDSGVRSAFDFVFHDCTTFAPFTVEIDVVDDVHELLGRKARRVGGKEGVTYVLRSLPENAKNLFRLLVSEVLLAIDEEGMTGGENAGVEYRILYNKAVEEFICSSEMAFRTLLKEFHDHQMITSRKDVLGTELLSLPFRREELEAILEDLMS</sequence>
<dbReference type="InterPro" id="IPR056773">
    <property type="entry name" value="WHD_ORC2"/>
</dbReference>
<dbReference type="Pfam" id="PF04084">
    <property type="entry name" value="RecA-like_ORC2"/>
    <property type="match status" value="1"/>
</dbReference>
<dbReference type="InterPro" id="IPR007220">
    <property type="entry name" value="ORC2"/>
</dbReference>
<accession>A0ABR2I9A4</accession>
<comment type="function">
    <text evidence="5">Component of the origin recognition complex (ORC) that binds origins of replication. DNA-binding is ATP-dependent. ORC is required to assemble the pre-replication complex necessary to initiate DNA replication.</text>
</comment>
<feature type="region of interest" description="Disordered" evidence="6">
    <location>
        <begin position="1"/>
        <end position="268"/>
    </location>
</feature>
<comment type="caution">
    <text evidence="9">The sequence shown here is derived from an EMBL/GenBank/DDBJ whole genome shotgun (WGS) entry which is preliminary data.</text>
</comment>
<feature type="compositionally biased region" description="Low complexity" evidence="6">
    <location>
        <begin position="8"/>
        <end position="17"/>
    </location>
</feature>
<organism evidence="9 10">
    <name type="scientific">Apiospora arundinis</name>
    <dbReference type="NCBI Taxonomy" id="335852"/>
    <lineage>
        <taxon>Eukaryota</taxon>
        <taxon>Fungi</taxon>
        <taxon>Dikarya</taxon>
        <taxon>Ascomycota</taxon>
        <taxon>Pezizomycotina</taxon>
        <taxon>Sordariomycetes</taxon>
        <taxon>Xylariomycetidae</taxon>
        <taxon>Amphisphaeriales</taxon>
        <taxon>Apiosporaceae</taxon>
        <taxon>Apiospora</taxon>
    </lineage>
</organism>
<feature type="compositionally biased region" description="Basic and acidic residues" evidence="6">
    <location>
        <begin position="26"/>
        <end position="39"/>
    </location>
</feature>
<dbReference type="Pfam" id="PF24882">
    <property type="entry name" value="WHD_ORC2"/>
    <property type="match status" value="1"/>
</dbReference>
<protein>
    <recommendedName>
        <fullName evidence="5">Origin recognition complex subunit 2</fullName>
    </recommendedName>
</protein>
<feature type="domain" description="Origin recognition complex subunit 2 winged-helix" evidence="8">
    <location>
        <begin position="531"/>
        <end position="591"/>
    </location>
</feature>
<evidence type="ECO:0000256" key="4">
    <source>
        <dbReference type="ARBA" id="ARBA00023242"/>
    </source>
</evidence>
<evidence type="ECO:0000256" key="5">
    <source>
        <dbReference type="RuleBase" id="RU368084"/>
    </source>
</evidence>
<dbReference type="PROSITE" id="PS00354">
    <property type="entry name" value="HMGI_Y"/>
    <property type="match status" value="1"/>
</dbReference>
<evidence type="ECO:0000259" key="8">
    <source>
        <dbReference type="Pfam" id="PF24882"/>
    </source>
</evidence>
<evidence type="ECO:0000259" key="7">
    <source>
        <dbReference type="Pfam" id="PF04084"/>
    </source>
</evidence>
<dbReference type="PANTHER" id="PTHR14052">
    <property type="entry name" value="ORIGIN RECOGNITION COMPLEX SUBUNIT 2"/>
    <property type="match status" value="1"/>
</dbReference>
<evidence type="ECO:0000256" key="2">
    <source>
        <dbReference type="ARBA" id="ARBA00007421"/>
    </source>
</evidence>